<evidence type="ECO:0000313" key="2">
    <source>
        <dbReference type="EMBL" id="KAH7354305.1"/>
    </source>
</evidence>
<protein>
    <submittedName>
        <fullName evidence="2">Uncharacterized protein</fullName>
    </submittedName>
</protein>
<dbReference type="EMBL" id="JAGPXD010000005">
    <property type="protein sequence ID" value="KAH7354305.1"/>
    <property type="molecule type" value="Genomic_DNA"/>
</dbReference>
<name>A0A8K0X0B2_9PEZI</name>
<dbReference type="AlphaFoldDB" id="A0A8K0X0B2"/>
<evidence type="ECO:0000256" key="1">
    <source>
        <dbReference type="SAM" id="MobiDB-lite"/>
    </source>
</evidence>
<keyword evidence="3" id="KW-1185">Reference proteome</keyword>
<proteinExistence type="predicted"/>
<reference evidence="2" key="1">
    <citation type="journal article" date="2021" name="Nat. Commun.">
        <title>Genetic determinants of endophytism in the Arabidopsis root mycobiome.</title>
        <authorList>
            <person name="Mesny F."/>
            <person name="Miyauchi S."/>
            <person name="Thiergart T."/>
            <person name="Pickel B."/>
            <person name="Atanasova L."/>
            <person name="Karlsson M."/>
            <person name="Huettel B."/>
            <person name="Barry K.W."/>
            <person name="Haridas S."/>
            <person name="Chen C."/>
            <person name="Bauer D."/>
            <person name="Andreopoulos W."/>
            <person name="Pangilinan J."/>
            <person name="LaButti K."/>
            <person name="Riley R."/>
            <person name="Lipzen A."/>
            <person name="Clum A."/>
            <person name="Drula E."/>
            <person name="Henrissat B."/>
            <person name="Kohler A."/>
            <person name="Grigoriev I.V."/>
            <person name="Martin F.M."/>
            <person name="Hacquard S."/>
        </authorList>
    </citation>
    <scope>NUCLEOTIDE SEQUENCE</scope>
    <source>
        <strain evidence="2">MPI-CAGE-AT-0016</strain>
    </source>
</reference>
<feature type="region of interest" description="Disordered" evidence="1">
    <location>
        <begin position="175"/>
        <end position="206"/>
    </location>
</feature>
<organism evidence="2 3">
    <name type="scientific">Plectosphaerella cucumerina</name>
    <dbReference type="NCBI Taxonomy" id="40658"/>
    <lineage>
        <taxon>Eukaryota</taxon>
        <taxon>Fungi</taxon>
        <taxon>Dikarya</taxon>
        <taxon>Ascomycota</taxon>
        <taxon>Pezizomycotina</taxon>
        <taxon>Sordariomycetes</taxon>
        <taxon>Hypocreomycetidae</taxon>
        <taxon>Glomerellales</taxon>
        <taxon>Plectosphaerellaceae</taxon>
        <taxon>Plectosphaerella</taxon>
    </lineage>
</organism>
<evidence type="ECO:0000313" key="3">
    <source>
        <dbReference type="Proteomes" id="UP000813385"/>
    </source>
</evidence>
<dbReference type="Proteomes" id="UP000813385">
    <property type="component" value="Unassembled WGS sequence"/>
</dbReference>
<gene>
    <name evidence="2" type="ORF">B0T11DRAFT_332156</name>
</gene>
<accession>A0A8K0X0B2</accession>
<sequence>MPRLSSDEISDVVANAVTAVAAAAASIGNSSSMSPSPSAEPEQYPMITSDLALKRRRSPVEPTPTLSSQPSKKNRRNGTAARLVISDGPLRAVPWTRGVAGRSCAACSRRGRKCTPIPNYANAPHHASRLAEGDRELLASRGTDRESAALAAFEAIEVEEEDEGATHVNIRMGVIEEEEEGNAGEEEEEEEEDEYDDDDECEEEREARARLREMAKKTGTWTGHQNGNISVQPVVEATSADEELAKAVYGLAKSAHELSVAAANVAELLRSRSHR</sequence>
<comment type="caution">
    <text evidence="2">The sequence shown here is derived from an EMBL/GenBank/DDBJ whole genome shotgun (WGS) entry which is preliminary data.</text>
</comment>
<feature type="compositionally biased region" description="Acidic residues" evidence="1">
    <location>
        <begin position="175"/>
        <end position="204"/>
    </location>
</feature>
<feature type="compositionally biased region" description="Low complexity" evidence="1">
    <location>
        <begin position="26"/>
        <end position="39"/>
    </location>
</feature>
<dbReference type="OrthoDB" id="10650470at2759"/>
<feature type="region of interest" description="Disordered" evidence="1">
    <location>
        <begin position="26"/>
        <end position="79"/>
    </location>
</feature>